<evidence type="ECO:0000313" key="2">
    <source>
        <dbReference type="Proteomes" id="UP000538670"/>
    </source>
</evidence>
<dbReference type="EMBL" id="JACIDH010000004">
    <property type="protein sequence ID" value="MBB3879132.1"/>
    <property type="molecule type" value="Genomic_DNA"/>
</dbReference>
<protein>
    <submittedName>
        <fullName evidence="1">Uncharacterized protein (DUF488 family)</fullName>
    </submittedName>
</protein>
<proteinExistence type="predicted"/>
<accession>A0A7W6F2U6</accession>
<dbReference type="RefSeq" id="WP_206362508.1">
    <property type="nucleotide sequence ID" value="NZ_JACIDH010000004.1"/>
</dbReference>
<dbReference type="PANTHER" id="PTHR39337:SF1">
    <property type="entry name" value="BLR5642 PROTEIN"/>
    <property type="match status" value="1"/>
</dbReference>
<sequence length="162" mass="18348">MILDQLKGADISYVIDVRSSPFSRYQPDFSKEPLSQSLYEIGIKYVFMGDLLGGRPKDHDCYTDGHVDYRKTRSKDFFLRGIERLKTAHSKGLRVCLLCSEGQPSQCHRSKLIGEALMDHKIDVAHILPDGSLKSQADVISELTDGQSEMFGSQFVSRRAYR</sequence>
<evidence type="ECO:0000313" key="1">
    <source>
        <dbReference type="EMBL" id="MBB3879132.1"/>
    </source>
</evidence>
<dbReference type="Proteomes" id="UP000538670">
    <property type="component" value="Unassembled WGS sequence"/>
</dbReference>
<dbReference type="PANTHER" id="PTHR39337">
    <property type="entry name" value="BLR5642 PROTEIN"/>
    <property type="match status" value="1"/>
</dbReference>
<reference evidence="1 2" key="1">
    <citation type="submission" date="2020-08" db="EMBL/GenBank/DDBJ databases">
        <title>Genomic Encyclopedia of Type Strains, Phase IV (KMG-IV): sequencing the most valuable type-strain genomes for metagenomic binning, comparative biology and taxonomic classification.</title>
        <authorList>
            <person name="Goeker M."/>
        </authorList>
    </citation>
    <scope>NUCLEOTIDE SEQUENCE [LARGE SCALE GENOMIC DNA]</scope>
    <source>
        <strain evidence="1 2">DSM 19512</strain>
    </source>
</reference>
<dbReference type="Pfam" id="PF04343">
    <property type="entry name" value="DUF488"/>
    <property type="match status" value="1"/>
</dbReference>
<name>A0A7W6F2U6_9SPHN</name>
<dbReference type="PIRSF" id="PIRSF024492">
    <property type="entry name" value="UCP024492"/>
    <property type="match status" value="1"/>
</dbReference>
<dbReference type="AlphaFoldDB" id="A0A7W6F2U6"/>
<dbReference type="InterPro" id="IPR014519">
    <property type="entry name" value="UCP024492"/>
</dbReference>
<organism evidence="1 2">
    <name type="scientific">Sphingomonas pseudosanguinis</name>
    <dbReference type="NCBI Taxonomy" id="413712"/>
    <lineage>
        <taxon>Bacteria</taxon>
        <taxon>Pseudomonadati</taxon>
        <taxon>Pseudomonadota</taxon>
        <taxon>Alphaproteobacteria</taxon>
        <taxon>Sphingomonadales</taxon>
        <taxon>Sphingomonadaceae</taxon>
        <taxon>Sphingomonas</taxon>
    </lineage>
</organism>
<dbReference type="InterPro" id="IPR007438">
    <property type="entry name" value="DUF488"/>
</dbReference>
<keyword evidence="2" id="KW-1185">Reference proteome</keyword>
<gene>
    <name evidence="1" type="ORF">GGR48_001555</name>
</gene>
<comment type="caution">
    <text evidence="1">The sequence shown here is derived from an EMBL/GenBank/DDBJ whole genome shotgun (WGS) entry which is preliminary data.</text>
</comment>